<evidence type="ECO:0000256" key="1">
    <source>
        <dbReference type="ARBA" id="ARBA00022723"/>
    </source>
</evidence>
<dbReference type="InterPro" id="IPR001841">
    <property type="entry name" value="Znf_RING"/>
</dbReference>
<proteinExistence type="predicted"/>
<reference evidence="7" key="4">
    <citation type="submission" date="2025-08" db="UniProtKB">
        <authorList>
            <consortium name="Ensembl"/>
        </authorList>
    </citation>
    <scope>IDENTIFICATION</scope>
</reference>
<dbReference type="PANTHER" id="PTHR25465:SF14">
    <property type="entry name" value="E3 UBIQUITIN-PROTEIN LIGASE TRIM65"/>
    <property type="match status" value="1"/>
</dbReference>
<dbReference type="Ensembl" id="ENSCMIT00000017050.1">
    <property type="protein sequence ID" value="ENSCMIP00000016718.1"/>
    <property type="gene ID" value="ENSCMIG00000008033.1"/>
</dbReference>
<dbReference type="PANTHER" id="PTHR25465">
    <property type="entry name" value="B-BOX DOMAIN CONTAINING"/>
    <property type="match status" value="1"/>
</dbReference>
<reference evidence="7" key="5">
    <citation type="submission" date="2025-09" db="UniProtKB">
        <authorList>
            <consortium name="Ensembl"/>
        </authorList>
    </citation>
    <scope>IDENTIFICATION</scope>
</reference>
<name>A0A4W3HI39_CALMI</name>
<dbReference type="Proteomes" id="UP000314986">
    <property type="component" value="Unassembled WGS sequence"/>
</dbReference>
<keyword evidence="8" id="KW-1185">Reference proteome</keyword>
<dbReference type="Gene3D" id="3.30.160.60">
    <property type="entry name" value="Classic Zinc Finger"/>
    <property type="match status" value="1"/>
</dbReference>
<dbReference type="GeneTree" id="ENSGT01150000286950"/>
<feature type="domain" description="RING-type" evidence="5">
    <location>
        <begin position="15"/>
        <end position="57"/>
    </location>
</feature>
<dbReference type="PROSITE" id="PS50089">
    <property type="entry name" value="ZF_RING_2"/>
    <property type="match status" value="1"/>
</dbReference>
<dbReference type="SMART" id="SM00336">
    <property type="entry name" value="BBOX"/>
    <property type="match status" value="1"/>
</dbReference>
<dbReference type="PROSITE" id="PS50119">
    <property type="entry name" value="ZF_BBOX"/>
    <property type="match status" value="1"/>
</dbReference>
<dbReference type="AlphaFoldDB" id="A0A4W3HI39"/>
<sequence length="289" mass="31948">MATSEAVVSGESLNCVKCLKLCKNLVLIPCGHSCCMGCIKKCEDQQGCFSYNCSQCRQSFSPKTPLSENTILCEVVKDFKTHASSLVSAGDVTCDFCTDCKVNAVKSCQQCTASFCERHLAPHQENAAFGDHRLTDPVDYMNRKECTTHKAPLVFFCKTHNMCGCRTCGIMDHGAHEAVPVEEVIPEIKVNVFVQLSKDFKIIELYSTEGGHLAHRVCATSLKRAIQINPSPPLSPHSPANLSSPKNYLLYNDLKICLDKEYCYCPSPHITASSCFLNETNFPSNLSRR</sequence>
<reference evidence="8" key="2">
    <citation type="journal article" date="2007" name="PLoS Biol.">
        <title>Survey sequencing and comparative analysis of the elephant shark (Callorhinchus milii) genome.</title>
        <authorList>
            <person name="Venkatesh B."/>
            <person name="Kirkness E.F."/>
            <person name="Loh Y.H."/>
            <person name="Halpern A.L."/>
            <person name="Lee A.P."/>
            <person name="Johnson J."/>
            <person name="Dandona N."/>
            <person name="Viswanathan L.D."/>
            <person name="Tay A."/>
            <person name="Venter J.C."/>
            <person name="Strausberg R.L."/>
            <person name="Brenner S."/>
        </authorList>
    </citation>
    <scope>NUCLEOTIDE SEQUENCE [LARGE SCALE GENOMIC DNA]</scope>
</reference>
<accession>A0A4W3HI39</accession>
<reference evidence="8" key="3">
    <citation type="journal article" date="2014" name="Nature">
        <title>Elephant shark genome provides unique insights into gnathostome evolution.</title>
        <authorList>
            <consortium name="International Elephant Shark Genome Sequencing Consortium"/>
            <person name="Venkatesh B."/>
            <person name="Lee A.P."/>
            <person name="Ravi V."/>
            <person name="Maurya A.K."/>
            <person name="Lian M.M."/>
            <person name="Swann J.B."/>
            <person name="Ohta Y."/>
            <person name="Flajnik M.F."/>
            <person name="Sutoh Y."/>
            <person name="Kasahara M."/>
            <person name="Hoon S."/>
            <person name="Gangu V."/>
            <person name="Roy S.W."/>
            <person name="Irimia M."/>
            <person name="Korzh V."/>
            <person name="Kondrychyn I."/>
            <person name="Lim Z.W."/>
            <person name="Tay B.H."/>
            <person name="Tohari S."/>
            <person name="Kong K.W."/>
            <person name="Ho S."/>
            <person name="Lorente-Galdos B."/>
            <person name="Quilez J."/>
            <person name="Marques-Bonet T."/>
            <person name="Raney B.J."/>
            <person name="Ingham P.W."/>
            <person name="Tay A."/>
            <person name="Hillier L.W."/>
            <person name="Minx P."/>
            <person name="Boehm T."/>
            <person name="Wilson R.K."/>
            <person name="Brenner S."/>
            <person name="Warren W.C."/>
        </authorList>
    </citation>
    <scope>NUCLEOTIDE SEQUENCE [LARGE SCALE GENOMIC DNA]</scope>
</reference>
<dbReference type="InParanoid" id="A0A4W3HI39"/>
<evidence type="ECO:0000259" key="6">
    <source>
        <dbReference type="PROSITE" id="PS50119"/>
    </source>
</evidence>
<dbReference type="InterPro" id="IPR013083">
    <property type="entry name" value="Znf_RING/FYVE/PHD"/>
</dbReference>
<dbReference type="SUPFAM" id="SSF57850">
    <property type="entry name" value="RING/U-box"/>
    <property type="match status" value="1"/>
</dbReference>
<evidence type="ECO:0000313" key="8">
    <source>
        <dbReference type="Proteomes" id="UP000314986"/>
    </source>
</evidence>
<evidence type="ECO:0000256" key="2">
    <source>
        <dbReference type="ARBA" id="ARBA00022771"/>
    </source>
</evidence>
<reference evidence="8" key="1">
    <citation type="journal article" date="2006" name="Science">
        <title>Ancient noncoding elements conserved in the human genome.</title>
        <authorList>
            <person name="Venkatesh B."/>
            <person name="Kirkness E.F."/>
            <person name="Loh Y.H."/>
            <person name="Halpern A.L."/>
            <person name="Lee A.P."/>
            <person name="Johnson J."/>
            <person name="Dandona N."/>
            <person name="Viswanathan L.D."/>
            <person name="Tay A."/>
            <person name="Venter J.C."/>
            <person name="Strausberg R.L."/>
            <person name="Brenner S."/>
        </authorList>
    </citation>
    <scope>NUCLEOTIDE SEQUENCE [LARGE SCALE GENOMIC DNA]</scope>
</reference>
<keyword evidence="3" id="KW-0862">Zinc</keyword>
<dbReference type="InterPro" id="IPR051051">
    <property type="entry name" value="E3_ubiq-ligase_TRIM/RNF"/>
</dbReference>
<dbReference type="Pfam" id="PF00643">
    <property type="entry name" value="zf-B_box"/>
    <property type="match status" value="1"/>
</dbReference>
<evidence type="ECO:0000256" key="4">
    <source>
        <dbReference type="PROSITE-ProRule" id="PRU00024"/>
    </source>
</evidence>
<evidence type="ECO:0000313" key="7">
    <source>
        <dbReference type="Ensembl" id="ENSCMIP00000016718.1"/>
    </source>
</evidence>
<dbReference type="Gene3D" id="3.30.40.10">
    <property type="entry name" value="Zinc/RING finger domain, C3HC4 (zinc finger)"/>
    <property type="match status" value="1"/>
</dbReference>
<dbReference type="InterPro" id="IPR000315">
    <property type="entry name" value="Znf_B-box"/>
</dbReference>
<feature type="domain" description="B box-type" evidence="6">
    <location>
        <begin position="141"/>
        <end position="181"/>
    </location>
</feature>
<organism evidence="7 8">
    <name type="scientific">Callorhinchus milii</name>
    <name type="common">Ghost shark</name>
    <dbReference type="NCBI Taxonomy" id="7868"/>
    <lineage>
        <taxon>Eukaryota</taxon>
        <taxon>Metazoa</taxon>
        <taxon>Chordata</taxon>
        <taxon>Craniata</taxon>
        <taxon>Vertebrata</taxon>
        <taxon>Chondrichthyes</taxon>
        <taxon>Holocephali</taxon>
        <taxon>Chimaeriformes</taxon>
        <taxon>Callorhinchidae</taxon>
        <taxon>Callorhinchus</taxon>
    </lineage>
</organism>
<protein>
    <submittedName>
        <fullName evidence="7">Uncharacterized protein</fullName>
    </submittedName>
</protein>
<dbReference type="SUPFAM" id="SSF57845">
    <property type="entry name" value="B-box zinc-binding domain"/>
    <property type="match status" value="1"/>
</dbReference>
<evidence type="ECO:0000256" key="3">
    <source>
        <dbReference type="ARBA" id="ARBA00022833"/>
    </source>
</evidence>
<dbReference type="OMA" id="RKECTTH"/>
<keyword evidence="2 4" id="KW-0863">Zinc-finger</keyword>
<keyword evidence="1" id="KW-0479">Metal-binding</keyword>
<dbReference type="GO" id="GO:0008270">
    <property type="term" value="F:zinc ion binding"/>
    <property type="evidence" value="ECO:0007669"/>
    <property type="project" value="UniProtKB-KW"/>
</dbReference>
<evidence type="ECO:0000259" key="5">
    <source>
        <dbReference type="PROSITE" id="PS50089"/>
    </source>
</evidence>